<keyword evidence="7" id="KW-0902">Two-component regulatory system</keyword>
<evidence type="ECO:0000256" key="1">
    <source>
        <dbReference type="ARBA" id="ARBA00000085"/>
    </source>
</evidence>
<reference evidence="12" key="2">
    <citation type="submission" date="2021-04" db="EMBL/GenBank/DDBJ databases">
        <authorList>
            <person name="Dong X."/>
        </authorList>
    </citation>
    <scope>NUCLEOTIDE SEQUENCE</scope>
    <source>
        <strain evidence="12">ZWT</strain>
    </source>
</reference>
<dbReference type="InterPro" id="IPR003594">
    <property type="entry name" value="HATPase_dom"/>
</dbReference>
<evidence type="ECO:0000256" key="2">
    <source>
        <dbReference type="ARBA" id="ARBA00004370"/>
    </source>
</evidence>
<dbReference type="Pfam" id="PF02518">
    <property type="entry name" value="HATPase_c"/>
    <property type="match status" value="1"/>
</dbReference>
<feature type="transmembrane region" description="Helical" evidence="9">
    <location>
        <begin position="304"/>
        <end position="323"/>
    </location>
</feature>
<dbReference type="InterPro" id="IPR036097">
    <property type="entry name" value="HisK_dim/P_sf"/>
</dbReference>
<dbReference type="GO" id="GO:0005886">
    <property type="term" value="C:plasma membrane"/>
    <property type="evidence" value="ECO:0007669"/>
    <property type="project" value="TreeGrafter"/>
</dbReference>
<dbReference type="SMART" id="SM00304">
    <property type="entry name" value="HAMP"/>
    <property type="match status" value="1"/>
</dbReference>
<comment type="catalytic activity">
    <reaction evidence="1">
        <text>ATP + protein L-histidine = ADP + protein N-phospho-L-histidine.</text>
        <dbReference type="EC" id="2.7.13.3"/>
    </reaction>
</comment>
<evidence type="ECO:0000259" key="11">
    <source>
        <dbReference type="PROSITE" id="PS50885"/>
    </source>
</evidence>
<dbReference type="InterPro" id="IPR050351">
    <property type="entry name" value="BphY/WalK/GraS-like"/>
</dbReference>
<accession>A0A9J6NYK4</accession>
<dbReference type="CDD" id="cd00082">
    <property type="entry name" value="HisKA"/>
    <property type="match status" value="1"/>
</dbReference>
<dbReference type="InterPro" id="IPR005467">
    <property type="entry name" value="His_kinase_dom"/>
</dbReference>
<evidence type="ECO:0000259" key="10">
    <source>
        <dbReference type="PROSITE" id="PS50109"/>
    </source>
</evidence>
<evidence type="ECO:0000256" key="7">
    <source>
        <dbReference type="ARBA" id="ARBA00023012"/>
    </source>
</evidence>
<keyword evidence="8" id="KW-0175">Coiled coil</keyword>
<comment type="caution">
    <text evidence="12">The sequence shown here is derived from an EMBL/GenBank/DDBJ whole genome shotgun (WGS) entry which is preliminary data.</text>
</comment>
<evidence type="ECO:0000256" key="9">
    <source>
        <dbReference type="SAM" id="Phobius"/>
    </source>
</evidence>
<feature type="domain" description="HAMP" evidence="11">
    <location>
        <begin position="325"/>
        <end position="377"/>
    </location>
</feature>
<dbReference type="RefSeq" id="WP_250857918.1">
    <property type="nucleotide sequence ID" value="NZ_JAGSOJ010000001.1"/>
</dbReference>
<evidence type="ECO:0000313" key="13">
    <source>
        <dbReference type="Proteomes" id="UP001056429"/>
    </source>
</evidence>
<dbReference type="SUPFAM" id="SSF158472">
    <property type="entry name" value="HAMP domain-like"/>
    <property type="match status" value="1"/>
</dbReference>
<dbReference type="Pfam" id="PF00672">
    <property type="entry name" value="HAMP"/>
    <property type="match status" value="1"/>
</dbReference>
<dbReference type="PANTHER" id="PTHR45453">
    <property type="entry name" value="PHOSPHATE REGULON SENSOR PROTEIN PHOR"/>
    <property type="match status" value="1"/>
</dbReference>
<dbReference type="CDD" id="cd06225">
    <property type="entry name" value="HAMP"/>
    <property type="match status" value="1"/>
</dbReference>
<feature type="domain" description="Histidine kinase" evidence="10">
    <location>
        <begin position="406"/>
        <end position="619"/>
    </location>
</feature>
<keyword evidence="5" id="KW-0808">Transferase</keyword>
<dbReference type="PROSITE" id="PS50885">
    <property type="entry name" value="HAMP"/>
    <property type="match status" value="1"/>
</dbReference>
<dbReference type="EMBL" id="JAGSOJ010000001">
    <property type="protein sequence ID" value="MCM1989054.1"/>
    <property type="molecule type" value="Genomic_DNA"/>
</dbReference>
<dbReference type="PANTHER" id="PTHR45453:SF3">
    <property type="entry name" value="HISTIDINE KINASE"/>
    <property type="match status" value="1"/>
</dbReference>
<comment type="subcellular location">
    <subcellularLocation>
        <location evidence="2">Membrane</location>
    </subcellularLocation>
</comment>
<dbReference type="InterPro" id="IPR003660">
    <property type="entry name" value="HAMP_dom"/>
</dbReference>
<dbReference type="SUPFAM" id="SSF47384">
    <property type="entry name" value="Homodimeric domain of signal transducing histidine kinase"/>
    <property type="match status" value="1"/>
</dbReference>
<dbReference type="SMART" id="SM00388">
    <property type="entry name" value="HisKA"/>
    <property type="match status" value="1"/>
</dbReference>
<dbReference type="InterPro" id="IPR004358">
    <property type="entry name" value="Sig_transdc_His_kin-like_C"/>
</dbReference>
<dbReference type="FunFam" id="1.10.287.130:FF:000001">
    <property type="entry name" value="Two-component sensor histidine kinase"/>
    <property type="match status" value="1"/>
</dbReference>
<evidence type="ECO:0000256" key="8">
    <source>
        <dbReference type="SAM" id="Coils"/>
    </source>
</evidence>
<sequence length="621" mass="71744">MRKKSIVTKLFVITALLLLIFFSMQFIFQCFCLEKFYAYNKNKRMMENVVTLKEKLENSLLNDKEIDKLLMMLSEENNSSSGIVNIYGIPKYGFSGNSSVSHIKIKEIKGDQHLVYIEKFLRYPGFQEALQNKKNINITGYVIPGKENEFYPSNITIDHKTFGLQSADMESIVIPQTKDAIKNMVEGNKEPSKDKKTYVLIPTLSEIDGIIEEIQLMEQKDYVMEYKKNQLMKEVSLFLQENKDMNELFSNREVIHYSKVDPITGIKNLIFIQPVFLKSEEPMFLFSLTSLETINEVTEIMESYFFITFLIVLVAAVIAAFFYSRIITKPLLEINKVTKQMAGLDFSNQCNMNKEDEIGELGENINILSVKLKEAVGELETTNEKLLEDIEVKEKVDKFRKEFIANVSHELKTPLTVAKGICEGIRDGIYDPTDVQYINQVLNEINGMNRLVYNLLQSSKIQVEVQQLRNDIFQLSDVILKVHNRLKPLIEDKSIQVMMELTDEFVMADEQKIETIIENLYSNSIRYSTIGEKIRIKMETKQGKCMCIIENSGARIPEEELFKIWEPFYRIEKSRNKDLGGTGLGLYIVKQILEKHKSEYGIENTEWGVKAYFSLPVIDAD</sequence>
<dbReference type="PROSITE" id="PS50109">
    <property type="entry name" value="HIS_KIN"/>
    <property type="match status" value="1"/>
</dbReference>
<dbReference type="EC" id="2.7.13.3" evidence="3"/>
<evidence type="ECO:0000256" key="3">
    <source>
        <dbReference type="ARBA" id="ARBA00012438"/>
    </source>
</evidence>
<evidence type="ECO:0000256" key="5">
    <source>
        <dbReference type="ARBA" id="ARBA00022679"/>
    </source>
</evidence>
<dbReference type="Pfam" id="PF00512">
    <property type="entry name" value="HisKA"/>
    <property type="match status" value="1"/>
</dbReference>
<evidence type="ECO:0000256" key="6">
    <source>
        <dbReference type="ARBA" id="ARBA00022777"/>
    </source>
</evidence>
<dbReference type="SMART" id="SM00387">
    <property type="entry name" value="HATPase_c"/>
    <property type="match status" value="1"/>
</dbReference>
<feature type="coiled-coil region" evidence="8">
    <location>
        <begin position="369"/>
        <end position="396"/>
    </location>
</feature>
<protein>
    <recommendedName>
        <fullName evidence="3">histidine kinase</fullName>
        <ecNumber evidence="3">2.7.13.3</ecNumber>
    </recommendedName>
</protein>
<dbReference type="Proteomes" id="UP001056429">
    <property type="component" value="Unassembled WGS sequence"/>
</dbReference>
<evidence type="ECO:0000256" key="4">
    <source>
        <dbReference type="ARBA" id="ARBA00022553"/>
    </source>
</evidence>
<keyword evidence="9" id="KW-1133">Transmembrane helix</keyword>
<proteinExistence type="predicted"/>
<dbReference type="Gene3D" id="3.30.565.10">
    <property type="entry name" value="Histidine kinase-like ATPase, C-terminal domain"/>
    <property type="match status" value="1"/>
</dbReference>
<dbReference type="Gene3D" id="6.10.340.10">
    <property type="match status" value="1"/>
</dbReference>
<keyword evidence="4" id="KW-0597">Phosphoprotein</keyword>
<reference evidence="12" key="1">
    <citation type="journal article" date="2021" name="mSystems">
        <title>Bacteria and Archaea Synergistically Convert Glycine Betaine to Biogenic Methane in the Formosa Cold Seep of the South China Sea.</title>
        <authorList>
            <person name="Li L."/>
            <person name="Zhang W."/>
            <person name="Zhang S."/>
            <person name="Song L."/>
            <person name="Sun Q."/>
            <person name="Zhang H."/>
            <person name="Xiang H."/>
            <person name="Dong X."/>
        </authorList>
    </citation>
    <scope>NUCLEOTIDE SEQUENCE</scope>
    <source>
        <strain evidence="12">ZWT</strain>
    </source>
</reference>
<dbReference type="Gene3D" id="1.10.287.130">
    <property type="match status" value="1"/>
</dbReference>
<dbReference type="GO" id="GO:0016036">
    <property type="term" value="P:cellular response to phosphate starvation"/>
    <property type="evidence" value="ECO:0007669"/>
    <property type="project" value="TreeGrafter"/>
</dbReference>
<keyword evidence="6" id="KW-0418">Kinase</keyword>
<keyword evidence="9" id="KW-0812">Transmembrane</keyword>
<organism evidence="12 13">
    <name type="scientific">Oceanirhabdus seepicola</name>
    <dbReference type="NCBI Taxonomy" id="2828781"/>
    <lineage>
        <taxon>Bacteria</taxon>
        <taxon>Bacillati</taxon>
        <taxon>Bacillota</taxon>
        <taxon>Clostridia</taxon>
        <taxon>Eubacteriales</taxon>
        <taxon>Clostridiaceae</taxon>
        <taxon>Oceanirhabdus</taxon>
    </lineage>
</organism>
<keyword evidence="13" id="KW-1185">Reference proteome</keyword>
<keyword evidence="9" id="KW-0472">Membrane</keyword>
<evidence type="ECO:0000313" key="12">
    <source>
        <dbReference type="EMBL" id="MCM1989054.1"/>
    </source>
</evidence>
<name>A0A9J6NYK4_9CLOT</name>
<dbReference type="GO" id="GO:0000155">
    <property type="term" value="F:phosphorelay sensor kinase activity"/>
    <property type="evidence" value="ECO:0007669"/>
    <property type="project" value="InterPro"/>
</dbReference>
<dbReference type="PRINTS" id="PR00344">
    <property type="entry name" value="BCTRLSENSOR"/>
</dbReference>
<dbReference type="InterPro" id="IPR036890">
    <property type="entry name" value="HATPase_C_sf"/>
</dbReference>
<dbReference type="SUPFAM" id="SSF55874">
    <property type="entry name" value="ATPase domain of HSP90 chaperone/DNA topoisomerase II/histidine kinase"/>
    <property type="match status" value="1"/>
</dbReference>
<dbReference type="GO" id="GO:0004721">
    <property type="term" value="F:phosphoprotein phosphatase activity"/>
    <property type="evidence" value="ECO:0007669"/>
    <property type="project" value="TreeGrafter"/>
</dbReference>
<gene>
    <name evidence="12" type="ORF">KDK92_04815</name>
</gene>
<dbReference type="InterPro" id="IPR003661">
    <property type="entry name" value="HisK_dim/P_dom"/>
</dbReference>
<dbReference type="AlphaFoldDB" id="A0A9J6NYK4"/>